<feature type="repeat" description="ANK" evidence="3">
    <location>
        <begin position="159"/>
        <end position="191"/>
    </location>
</feature>
<accession>A0A0G4IAC5</accession>
<feature type="repeat" description="ANK" evidence="3">
    <location>
        <begin position="225"/>
        <end position="257"/>
    </location>
</feature>
<dbReference type="PROSITE" id="PS50088">
    <property type="entry name" value="ANK_REPEAT"/>
    <property type="match status" value="4"/>
</dbReference>
<dbReference type="SMART" id="SM00248">
    <property type="entry name" value="ANK"/>
    <property type="match status" value="7"/>
</dbReference>
<dbReference type="PRINTS" id="PR01415">
    <property type="entry name" value="ANKYRIN"/>
</dbReference>
<proteinExistence type="predicted"/>
<dbReference type="Gene3D" id="1.25.40.20">
    <property type="entry name" value="Ankyrin repeat-containing domain"/>
    <property type="match status" value="1"/>
</dbReference>
<evidence type="ECO:0000256" key="1">
    <source>
        <dbReference type="ARBA" id="ARBA00022737"/>
    </source>
</evidence>
<name>A0A0G4IAC5_9ALVE</name>
<dbReference type="Pfam" id="PF13637">
    <property type="entry name" value="Ank_4"/>
    <property type="match status" value="1"/>
</dbReference>
<evidence type="ECO:0000256" key="2">
    <source>
        <dbReference type="ARBA" id="ARBA00023043"/>
    </source>
</evidence>
<dbReference type="AlphaFoldDB" id="A0A0G4IAC5"/>
<dbReference type="PANTHER" id="PTHR24193:SF121">
    <property type="entry name" value="ADA2A-CONTAINING COMPLEX COMPONENT 3, ISOFORM D"/>
    <property type="match status" value="1"/>
</dbReference>
<dbReference type="PROSITE" id="PS50297">
    <property type="entry name" value="ANK_REP_REGION"/>
    <property type="match status" value="4"/>
</dbReference>
<evidence type="ECO:0000313" key="4">
    <source>
        <dbReference type="EMBL" id="CEM54080.1"/>
    </source>
</evidence>
<dbReference type="PhylomeDB" id="A0A0G4IAC5"/>
<dbReference type="GO" id="GO:0045944">
    <property type="term" value="P:positive regulation of transcription by RNA polymerase II"/>
    <property type="evidence" value="ECO:0007669"/>
    <property type="project" value="TreeGrafter"/>
</dbReference>
<protein>
    <submittedName>
        <fullName evidence="4">Uncharacterized protein</fullName>
    </submittedName>
</protein>
<dbReference type="InterPro" id="IPR036770">
    <property type="entry name" value="Ankyrin_rpt-contain_sf"/>
</dbReference>
<dbReference type="InterPro" id="IPR002110">
    <property type="entry name" value="Ankyrin_rpt"/>
</dbReference>
<keyword evidence="2 3" id="KW-0040">ANK repeat</keyword>
<dbReference type="EMBL" id="CDMZ01005754">
    <property type="protein sequence ID" value="CEM54080.1"/>
    <property type="molecule type" value="Genomic_DNA"/>
</dbReference>
<dbReference type="Pfam" id="PF12796">
    <property type="entry name" value="Ank_2"/>
    <property type="match status" value="1"/>
</dbReference>
<dbReference type="VEuPathDB" id="CryptoDB:Cvel_2101"/>
<evidence type="ECO:0000256" key="3">
    <source>
        <dbReference type="PROSITE-ProRule" id="PRU00023"/>
    </source>
</evidence>
<dbReference type="GO" id="GO:0000976">
    <property type="term" value="F:transcription cis-regulatory region binding"/>
    <property type="evidence" value="ECO:0007669"/>
    <property type="project" value="TreeGrafter"/>
</dbReference>
<sequence length="431" mass="47052">MSTELAAAVTRELETLNGELLSVVAQVTNMIGVLKNSDTHLTGTDSPVSDTASQLPPLTAEALSRLRTSVQDSKRTFEKELKGIADMCYQWDMNFCFVGDTQPPADNAIFQKVRSFEAVSPEELHNTLLGFVESPEENRKREDLALLLHVGAQVDGLADSGTALMTAVEYGSLEGAEMLVEAGADLWARDPDGHMALHRACEFDEPEIAKFLVEKGAYVDAENKRDERPLHIAAEHGQIDVMDLLISEGANVHARDLQYGDTPLHIAVSCNRIEAVQFLLDRGACVDITNRSLSTPLYRTLISGAAFKEVAQLLISRGADPNGSGDLGCRFINEAAFRGAAGVFEVLLESGADMQRRDVNGLTILHYVARPLSSDEPQDIEEKKLHIGKLLVATGIDTNALTDDSNTAQDLAEQLRPEHSILRKWFSELTA</sequence>
<dbReference type="GO" id="GO:0005634">
    <property type="term" value="C:nucleus"/>
    <property type="evidence" value="ECO:0007669"/>
    <property type="project" value="TreeGrafter"/>
</dbReference>
<dbReference type="SUPFAM" id="SSF48403">
    <property type="entry name" value="Ankyrin repeat"/>
    <property type="match status" value="1"/>
</dbReference>
<feature type="repeat" description="ANK" evidence="3">
    <location>
        <begin position="259"/>
        <end position="291"/>
    </location>
</feature>
<gene>
    <name evidence="4" type="ORF">Cvel_2101</name>
</gene>
<feature type="repeat" description="ANK" evidence="3">
    <location>
        <begin position="192"/>
        <end position="224"/>
    </location>
</feature>
<dbReference type="PANTHER" id="PTHR24193">
    <property type="entry name" value="ANKYRIN REPEAT PROTEIN"/>
    <property type="match status" value="1"/>
</dbReference>
<dbReference type="InterPro" id="IPR050663">
    <property type="entry name" value="Ankyrin-SOCS_Box"/>
</dbReference>
<keyword evidence="1" id="KW-0677">Repeat</keyword>
<organism evidence="4">
    <name type="scientific">Chromera velia CCMP2878</name>
    <dbReference type="NCBI Taxonomy" id="1169474"/>
    <lineage>
        <taxon>Eukaryota</taxon>
        <taxon>Sar</taxon>
        <taxon>Alveolata</taxon>
        <taxon>Colpodellida</taxon>
        <taxon>Chromeraceae</taxon>
        <taxon>Chromera</taxon>
    </lineage>
</organism>
<reference evidence="4" key="1">
    <citation type="submission" date="2014-11" db="EMBL/GenBank/DDBJ databases">
        <authorList>
            <person name="Otto D Thomas"/>
            <person name="Naeem Raeece"/>
        </authorList>
    </citation>
    <scope>NUCLEOTIDE SEQUENCE</scope>
</reference>